<evidence type="ECO:0000313" key="4">
    <source>
        <dbReference type="Proteomes" id="UP000065533"/>
    </source>
</evidence>
<dbReference type="Proteomes" id="UP000065533">
    <property type="component" value="Chromosome"/>
</dbReference>
<dbReference type="InterPro" id="IPR004843">
    <property type="entry name" value="Calcineurin-like_PHP"/>
</dbReference>
<evidence type="ECO:0000256" key="1">
    <source>
        <dbReference type="ARBA" id="ARBA00022801"/>
    </source>
</evidence>
<evidence type="ECO:0000313" key="3">
    <source>
        <dbReference type="EMBL" id="ALS79305.1"/>
    </source>
</evidence>
<dbReference type="PANTHER" id="PTHR30337">
    <property type="entry name" value="COMPONENT OF ATP-DEPENDENT DSDNA EXONUCLEASE"/>
    <property type="match status" value="1"/>
</dbReference>
<dbReference type="InterPro" id="IPR041796">
    <property type="entry name" value="Mre11_N"/>
</dbReference>
<dbReference type="EMBL" id="CP013661">
    <property type="protein sequence ID" value="ALS79305.1"/>
    <property type="molecule type" value="Genomic_DNA"/>
</dbReference>
<dbReference type="InterPro" id="IPR029052">
    <property type="entry name" value="Metallo-depent_PP-like"/>
</dbReference>
<sequence length="404" mass="46086">MESIRFIHTADLHLGSPFIGMRDLQKEQWQKLKDSTLEAFDRLINYALKTKPDFVLIVGDIYDGEDRNIRAQARFQKGMQQLANQKIPVIMCYGNHDHLSGNWTRFELPENVHAFDDTVSQFKLATASGPVTFTGFSYGKRHISESMVKQYPVAQNQEYHIGLLHGSLEGDSTHAVYAPFKKEQLLSKQYDYWALGHIHKRQELANEPAIVYPGNIQGRHRKETGVKGFYEVTLSKATTQLAFIPTSVVQFDRVAVSAKGIVHMNELIEACQDKLSLFTQGAGAAIIELVFTELDQESFQLLAEIPESELLEMLRESIAEMEWFVWIQSIQLQQVEQDSELSPIGATLIETIESWEIDNWKAILKDLYRHPKSSRFLEAVDDQTVGELQLATAQKIRRRMQAGE</sequence>
<dbReference type="RefSeq" id="WP_058385954.1">
    <property type="nucleotide sequence ID" value="NZ_CP013661.2"/>
</dbReference>
<dbReference type="SUPFAM" id="SSF56300">
    <property type="entry name" value="Metallo-dependent phosphatases"/>
    <property type="match status" value="1"/>
</dbReference>
<name>A0ABM5WY77_9BACL</name>
<dbReference type="Gene3D" id="3.60.21.10">
    <property type="match status" value="1"/>
</dbReference>
<dbReference type="PANTHER" id="PTHR30337:SF7">
    <property type="entry name" value="PHOSPHOESTERASE"/>
    <property type="match status" value="1"/>
</dbReference>
<organism evidence="3 4">
    <name type="scientific">Planococcus kocurii</name>
    <dbReference type="NCBI Taxonomy" id="1374"/>
    <lineage>
        <taxon>Bacteria</taxon>
        <taxon>Bacillati</taxon>
        <taxon>Bacillota</taxon>
        <taxon>Bacilli</taxon>
        <taxon>Bacillales</taxon>
        <taxon>Caryophanaceae</taxon>
        <taxon>Planococcus</taxon>
    </lineage>
</organism>
<protein>
    <submittedName>
        <fullName evidence="3">DNA repair exonuclease YhaO</fullName>
    </submittedName>
</protein>
<dbReference type="GO" id="GO:0004527">
    <property type="term" value="F:exonuclease activity"/>
    <property type="evidence" value="ECO:0007669"/>
    <property type="project" value="UniProtKB-KW"/>
</dbReference>
<keyword evidence="3" id="KW-0540">Nuclease</keyword>
<dbReference type="InterPro" id="IPR014576">
    <property type="entry name" value="Pesterase_YhaO"/>
</dbReference>
<dbReference type="CDD" id="cd00840">
    <property type="entry name" value="MPP_Mre11_N"/>
    <property type="match status" value="1"/>
</dbReference>
<keyword evidence="1" id="KW-0378">Hydrolase</keyword>
<keyword evidence="3" id="KW-0269">Exonuclease</keyword>
<proteinExistence type="predicted"/>
<dbReference type="Pfam" id="PF00149">
    <property type="entry name" value="Metallophos"/>
    <property type="match status" value="1"/>
</dbReference>
<feature type="domain" description="Calcineurin-like phosphoesterase" evidence="2">
    <location>
        <begin position="4"/>
        <end position="200"/>
    </location>
</feature>
<reference evidence="3" key="1">
    <citation type="submission" date="2016-01" db="EMBL/GenBank/DDBJ databases">
        <title>Complete genome of Planococcus kocurri type strain.</title>
        <authorList>
            <person name="See-Too W.S."/>
        </authorList>
    </citation>
    <scope>NUCLEOTIDE SEQUENCE [LARGE SCALE GENOMIC DNA]</scope>
    <source>
        <strain evidence="3">ATCC 43650</strain>
    </source>
</reference>
<dbReference type="PIRSF" id="PIRSF033091">
    <property type="entry name" value="Pesterase_YhaO"/>
    <property type="match status" value="1"/>
</dbReference>
<dbReference type="InterPro" id="IPR050535">
    <property type="entry name" value="DNA_Repair-Maintenance_Comp"/>
</dbReference>
<accession>A0ABM5WY77</accession>
<gene>
    <name evidence="3" type="ORF">AUO94_11900</name>
</gene>
<evidence type="ECO:0000259" key="2">
    <source>
        <dbReference type="Pfam" id="PF00149"/>
    </source>
</evidence>
<keyword evidence="4" id="KW-1185">Reference proteome</keyword>